<evidence type="ECO:0000256" key="2">
    <source>
        <dbReference type="SAM" id="Phobius"/>
    </source>
</evidence>
<evidence type="ECO:0000313" key="4">
    <source>
        <dbReference type="Proteomes" id="UP000325755"/>
    </source>
</evidence>
<feature type="region of interest" description="Disordered" evidence="1">
    <location>
        <begin position="1"/>
        <end position="20"/>
    </location>
</feature>
<dbReference type="InterPro" id="IPR016936">
    <property type="entry name" value="UCP029693"/>
</dbReference>
<keyword evidence="2" id="KW-0812">Transmembrane</keyword>
<dbReference type="Proteomes" id="UP000325755">
    <property type="component" value="Chromosome"/>
</dbReference>
<evidence type="ECO:0000256" key="1">
    <source>
        <dbReference type="SAM" id="MobiDB-lite"/>
    </source>
</evidence>
<organism evidence="3 4">
    <name type="scientific">Candidatus Methylospira mobilis</name>
    <dbReference type="NCBI Taxonomy" id="1808979"/>
    <lineage>
        <taxon>Bacteria</taxon>
        <taxon>Pseudomonadati</taxon>
        <taxon>Pseudomonadota</taxon>
        <taxon>Gammaproteobacteria</taxon>
        <taxon>Methylococcales</taxon>
        <taxon>Methylococcaceae</taxon>
        <taxon>Candidatus Methylospira</taxon>
    </lineage>
</organism>
<dbReference type="AlphaFoldDB" id="A0A5Q0BHY2"/>
<reference evidence="3 4" key="1">
    <citation type="submission" date="2019-09" db="EMBL/GenBank/DDBJ databases">
        <title>Ecophysiology of the spiral-shaped methanotroph Methylospira mobilis as revealed by the complete genome sequence.</title>
        <authorList>
            <person name="Oshkin I.Y."/>
            <person name="Dedysh S.N."/>
            <person name="Miroshnikov K."/>
            <person name="Danilova O.V."/>
            <person name="Hakobyan A."/>
            <person name="Liesack W."/>
        </authorList>
    </citation>
    <scope>NUCLEOTIDE SEQUENCE [LARGE SCALE GENOMIC DNA]</scope>
    <source>
        <strain evidence="3 4">Shm1</strain>
    </source>
</reference>
<proteinExistence type="predicted"/>
<sequence>MRKSPEGKAMSVPKHPLFNDRLSKPGPLGFLSPKKIRERGLLWTVGSSIVLVAALLLAIAEYWGDEAEPFDVIAEAMKSAHVETANELPLGYVYATSLIKIADTLLHKPGGFLSNDVFPPGVLEDNMPTWEYGALTALRDGTSALRNHIARAQSQSKEDPDLAKAEPMFYFDHHSWQLPSSESEYSKGIEAMEHYRERLKFKDAQLNARQEGGGKQQDEAQFYSRADNLRQYLEILEKRLGSLSNRLSASAGDTQKHNEEAVVDVDPSAEQQYVASKTSWWYIDDIFFEARGYCWATIHILQAVKYDFRAILGNKTALVSLESIIRELQDGQAPFLSPMILNGGGFGLFANYSLTLANYIARANAATIDLRTLLQQG</sequence>
<feature type="transmembrane region" description="Helical" evidence="2">
    <location>
        <begin position="41"/>
        <end position="63"/>
    </location>
</feature>
<dbReference type="PIRSF" id="PIRSF029693">
    <property type="entry name" value="UCP029693"/>
    <property type="match status" value="1"/>
</dbReference>
<dbReference type="OrthoDB" id="5821246at2"/>
<keyword evidence="4" id="KW-1185">Reference proteome</keyword>
<dbReference type="InParanoid" id="A0A5Q0BHY2"/>
<protein>
    <submittedName>
        <fullName evidence="3">DUF2333 family protein</fullName>
    </submittedName>
</protein>
<dbReference type="Pfam" id="PF10095">
    <property type="entry name" value="DUF2333"/>
    <property type="match status" value="1"/>
</dbReference>
<dbReference type="EMBL" id="CP044205">
    <property type="protein sequence ID" value="QFY43485.1"/>
    <property type="molecule type" value="Genomic_DNA"/>
</dbReference>
<gene>
    <name evidence="3" type="ORF">F6R98_13360</name>
</gene>
<accession>A0A5Q0BHY2</accession>
<dbReference type="KEGG" id="mmob:F6R98_13360"/>
<evidence type="ECO:0000313" key="3">
    <source>
        <dbReference type="EMBL" id="QFY43485.1"/>
    </source>
</evidence>
<keyword evidence="2" id="KW-0472">Membrane</keyword>
<name>A0A5Q0BHY2_9GAMM</name>
<keyword evidence="2" id="KW-1133">Transmembrane helix</keyword>